<dbReference type="EMBL" id="CADCTA010000001">
    <property type="protein sequence ID" value="CAA9209483.1"/>
    <property type="molecule type" value="Genomic_DNA"/>
</dbReference>
<evidence type="ECO:0000256" key="1">
    <source>
        <dbReference type="SAM" id="MobiDB-lite"/>
    </source>
</evidence>
<protein>
    <submittedName>
        <fullName evidence="2">Uncharacterized protein</fullName>
    </submittedName>
</protein>
<proteinExistence type="predicted"/>
<accession>A0A6J4H091</accession>
<organism evidence="2">
    <name type="scientific">uncultured Chthoniobacterales bacterium</name>
    <dbReference type="NCBI Taxonomy" id="1836801"/>
    <lineage>
        <taxon>Bacteria</taxon>
        <taxon>Pseudomonadati</taxon>
        <taxon>Verrucomicrobiota</taxon>
        <taxon>Spartobacteria</taxon>
        <taxon>Chthoniobacterales</taxon>
        <taxon>environmental samples</taxon>
    </lineage>
</organism>
<reference evidence="2" key="1">
    <citation type="submission" date="2020-02" db="EMBL/GenBank/DDBJ databases">
        <authorList>
            <person name="Meier V. D."/>
        </authorList>
    </citation>
    <scope>NUCLEOTIDE SEQUENCE</scope>
    <source>
        <strain evidence="2">AVDCRST_MAG42</strain>
    </source>
</reference>
<feature type="region of interest" description="Disordered" evidence="1">
    <location>
        <begin position="72"/>
        <end position="95"/>
    </location>
</feature>
<sequence>MPGYDHQPDRAWDEYDWERFLQQQDHKTEKYMELLEKYLDHPQRDQIIAKEMGWTQLLNGEEWNDDVEAMLADEASSEEDESEAEAEATSSTSEGFEDHSLYRAAFALTIWIDQLFDQQPALQNEPSAVKLATHSALASAKLAAALSDDDVDEIGMTIAYLKRALKAITTSMEAAAQMLTDRLISPRQHTALEQRLFQVRDGIITLMGEYRGEWLRRFGSL</sequence>
<dbReference type="AlphaFoldDB" id="A0A6J4H091"/>
<gene>
    <name evidence="2" type="ORF">AVDCRST_MAG42-780</name>
</gene>
<name>A0A6J4H091_9BACT</name>
<feature type="compositionally biased region" description="Acidic residues" evidence="1">
    <location>
        <begin position="75"/>
        <end position="86"/>
    </location>
</feature>
<evidence type="ECO:0000313" key="2">
    <source>
        <dbReference type="EMBL" id="CAA9209483.1"/>
    </source>
</evidence>